<evidence type="ECO:0000256" key="2">
    <source>
        <dbReference type="ARBA" id="ARBA00022475"/>
    </source>
</evidence>
<accession>A0A2M7EBF1</accession>
<dbReference type="EC" id="2.4.99.28" evidence="9"/>
<dbReference type="Pfam" id="PF00905">
    <property type="entry name" value="Transpeptidase"/>
    <property type="match status" value="1"/>
</dbReference>
<dbReference type="Proteomes" id="UP000230766">
    <property type="component" value="Unassembled WGS sequence"/>
</dbReference>
<evidence type="ECO:0000256" key="6">
    <source>
        <dbReference type="ARBA" id="ARBA00022984"/>
    </source>
</evidence>
<keyword evidence="2" id="KW-1003">Cell membrane</keyword>
<proteinExistence type="predicted"/>
<gene>
    <name evidence="12" type="ORF">COS09_01715</name>
</gene>
<dbReference type="Gene3D" id="3.40.710.10">
    <property type="entry name" value="DD-peptidase/beta-lactamase superfamily"/>
    <property type="match status" value="1"/>
</dbReference>
<feature type="non-terminal residue" evidence="12">
    <location>
        <position position="1"/>
    </location>
</feature>
<keyword evidence="5" id="KW-0133">Cell shape</keyword>
<dbReference type="PANTHER" id="PTHR32282:SF11">
    <property type="entry name" value="PENICILLIN-BINDING PROTEIN 1B"/>
    <property type="match status" value="1"/>
</dbReference>
<dbReference type="GO" id="GO:0009252">
    <property type="term" value="P:peptidoglycan biosynthetic process"/>
    <property type="evidence" value="ECO:0007669"/>
    <property type="project" value="UniProtKB-KW"/>
</dbReference>
<dbReference type="GO" id="GO:0030288">
    <property type="term" value="C:outer membrane-bounded periplasmic space"/>
    <property type="evidence" value="ECO:0007669"/>
    <property type="project" value="TreeGrafter"/>
</dbReference>
<dbReference type="AlphaFoldDB" id="A0A2M7EBF1"/>
<dbReference type="SUPFAM" id="SSF56601">
    <property type="entry name" value="beta-lactamase/transpeptidase-like"/>
    <property type="match status" value="1"/>
</dbReference>
<evidence type="ECO:0000256" key="1">
    <source>
        <dbReference type="ARBA" id="ARBA00004370"/>
    </source>
</evidence>
<comment type="subcellular location">
    <subcellularLocation>
        <location evidence="1">Membrane</location>
    </subcellularLocation>
</comment>
<evidence type="ECO:0000256" key="9">
    <source>
        <dbReference type="ARBA" id="ARBA00044770"/>
    </source>
</evidence>
<evidence type="ECO:0000259" key="11">
    <source>
        <dbReference type="Pfam" id="PF00905"/>
    </source>
</evidence>
<sequence length="127" mass="14123">FFIRDYLNEKYGEDFVEKGGLKVMTTINLDLQKIAETVVEDGAKRNEIYNTKNAALVAIDPKTGQILAMVGSKNYWGNPEPKGCEPGKNCQFEPNVNIATRLRQPGSSFKPFVYATAINNGYTPDTI</sequence>
<keyword evidence="6" id="KW-0573">Peptidoglycan synthesis</keyword>
<keyword evidence="7" id="KW-0472">Membrane</keyword>
<evidence type="ECO:0000313" key="13">
    <source>
        <dbReference type="Proteomes" id="UP000230766"/>
    </source>
</evidence>
<evidence type="ECO:0000256" key="4">
    <source>
        <dbReference type="ARBA" id="ARBA00022679"/>
    </source>
</evidence>
<dbReference type="PANTHER" id="PTHR32282">
    <property type="entry name" value="BINDING PROTEIN TRANSPEPTIDASE, PUTATIVE-RELATED"/>
    <property type="match status" value="1"/>
</dbReference>
<keyword evidence="3" id="KW-0328">Glycosyltransferase</keyword>
<dbReference type="GO" id="GO:0008360">
    <property type="term" value="P:regulation of cell shape"/>
    <property type="evidence" value="ECO:0007669"/>
    <property type="project" value="UniProtKB-KW"/>
</dbReference>
<keyword evidence="4 12" id="KW-0808">Transferase</keyword>
<dbReference type="GO" id="GO:0016020">
    <property type="term" value="C:membrane"/>
    <property type="evidence" value="ECO:0007669"/>
    <property type="project" value="UniProtKB-SubCell"/>
</dbReference>
<dbReference type="GO" id="GO:0008658">
    <property type="term" value="F:penicillin binding"/>
    <property type="evidence" value="ECO:0007669"/>
    <property type="project" value="InterPro"/>
</dbReference>
<reference evidence="13" key="1">
    <citation type="submission" date="2017-09" db="EMBL/GenBank/DDBJ databases">
        <title>Depth-based differentiation of microbial function through sediment-hosted aquifers and enrichment of novel symbionts in the deep terrestrial subsurface.</title>
        <authorList>
            <person name="Probst A.J."/>
            <person name="Ladd B."/>
            <person name="Jarett J.K."/>
            <person name="Geller-Mcgrath D.E."/>
            <person name="Sieber C.M.K."/>
            <person name="Emerson J.B."/>
            <person name="Anantharaman K."/>
            <person name="Thomas B.C."/>
            <person name="Malmstrom R."/>
            <person name="Stieglmeier M."/>
            <person name="Klingl A."/>
            <person name="Woyke T."/>
            <person name="Ryan C.M."/>
            <person name="Banfield J.F."/>
        </authorList>
    </citation>
    <scope>NUCLEOTIDE SEQUENCE [LARGE SCALE GENOMIC DNA]</scope>
</reference>
<dbReference type="InterPro" id="IPR012338">
    <property type="entry name" value="Beta-lactam/transpept-like"/>
</dbReference>
<dbReference type="InterPro" id="IPR001460">
    <property type="entry name" value="PCN-bd_Tpept"/>
</dbReference>
<keyword evidence="8" id="KW-0961">Cell wall biogenesis/degradation</keyword>
<evidence type="ECO:0000256" key="7">
    <source>
        <dbReference type="ARBA" id="ARBA00023136"/>
    </source>
</evidence>
<feature type="domain" description="Penicillin-binding protein transpeptidase" evidence="11">
    <location>
        <begin position="55"/>
        <end position="125"/>
    </location>
</feature>
<dbReference type="InterPro" id="IPR050396">
    <property type="entry name" value="Glycosyltr_51/Transpeptidase"/>
</dbReference>
<comment type="catalytic activity">
    <reaction evidence="10">
        <text>[GlcNAc-(1-&gt;4)-Mur2Ac(oyl-L-Ala-gamma-D-Glu-L-Lys-D-Ala-D-Ala)](n)-di-trans,octa-cis-undecaprenyl diphosphate + beta-D-GlcNAc-(1-&gt;4)-Mur2Ac(oyl-L-Ala-gamma-D-Glu-L-Lys-D-Ala-D-Ala)-di-trans,octa-cis-undecaprenyl diphosphate = [GlcNAc-(1-&gt;4)-Mur2Ac(oyl-L-Ala-gamma-D-Glu-L-Lys-D-Ala-D-Ala)](n+1)-di-trans,octa-cis-undecaprenyl diphosphate + di-trans,octa-cis-undecaprenyl diphosphate + H(+)</text>
        <dbReference type="Rhea" id="RHEA:23708"/>
        <dbReference type="Rhea" id="RHEA-COMP:9602"/>
        <dbReference type="Rhea" id="RHEA-COMP:9603"/>
        <dbReference type="ChEBI" id="CHEBI:15378"/>
        <dbReference type="ChEBI" id="CHEBI:58405"/>
        <dbReference type="ChEBI" id="CHEBI:60033"/>
        <dbReference type="ChEBI" id="CHEBI:78435"/>
        <dbReference type="EC" id="2.4.99.28"/>
    </reaction>
</comment>
<name>A0A2M7EBF1_9BACT</name>
<dbReference type="GO" id="GO:0071555">
    <property type="term" value="P:cell wall organization"/>
    <property type="evidence" value="ECO:0007669"/>
    <property type="project" value="UniProtKB-KW"/>
</dbReference>
<evidence type="ECO:0000256" key="3">
    <source>
        <dbReference type="ARBA" id="ARBA00022676"/>
    </source>
</evidence>
<evidence type="ECO:0000256" key="8">
    <source>
        <dbReference type="ARBA" id="ARBA00023316"/>
    </source>
</evidence>
<feature type="non-terminal residue" evidence="12">
    <location>
        <position position="127"/>
    </location>
</feature>
<organism evidence="12 13">
    <name type="scientific">Candidatus Nealsonbacteria bacterium CG01_land_8_20_14_3_00_12</name>
    <dbReference type="NCBI Taxonomy" id="1974697"/>
    <lineage>
        <taxon>Bacteria</taxon>
        <taxon>Candidatus Nealsoniibacteriota</taxon>
    </lineage>
</organism>
<protein>
    <recommendedName>
        <fullName evidence="9">peptidoglycan glycosyltransferase</fullName>
        <ecNumber evidence="9">2.4.99.28</ecNumber>
    </recommendedName>
</protein>
<dbReference type="EMBL" id="PETJ01000045">
    <property type="protein sequence ID" value="PIV65031.1"/>
    <property type="molecule type" value="Genomic_DNA"/>
</dbReference>
<comment type="caution">
    <text evidence="12">The sequence shown here is derived from an EMBL/GenBank/DDBJ whole genome shotgun (WGS) entry which is preliminary data.</text>
</comment>
<dbReference type="GO" id="GO:0008955">
    <property type="term" value="F:peptidoglycan glycosyltransferase activity"/>
    <property type="evidence" value="ECO:0007669"/>
    <property type="project" value="UniProtKB-EC"/>
</dbReference>
<evidence type="ECO:0000313" key="12">
    <source>
        <dbReference type="EMBL" id="PIV65031.1"/>
    </source>
</evidence>
<evidence type="ECO:0000256" key="10">
    <source>
        <dbReference type="ARBA" id="ARBA00049902"/>
    </source>
</evidence>
<evidence type="ECO:0000256" key="5">
    <source>
        <dbReference type="ARBA" id="ARBA00022960"/>
    </source>
</evidence>